<dbReference type="InterPro" id="IPR036388">
    <property type="entry name" value="WH-like_DNA-bd_sf"/>
</dbReference>
<dbReference type="RefSeq" id="WP_196939952.1">
    <property type="nucleotide sequence ID" value="NZ_MU158690.1"/>
</dbReference>
<dbReference type="InterPro" id="IPR038461">
    <property type="entry name" value="Schlafen_AlbA_2_dom_sf"/>
</dbReference>
<comment type="caution">
    <text evidence="3">The sequence shown here is derived from an EMBL/GenBank/DDBJ whole genome shotgun (WGS) entry which is preliminary data.</text>
</comment>
<dbReference type="Pfam" id="PF04326">
    <property type="entry name" value="SLFN_AlbA_2"/>
    <property type="match status" value="1"/>
</dbReference>
<evidence type="ECO:0000259" key="2">
    <source>
        <dbReference type="Pfam" id="PF04326"/>
    </source>
</evidence>
<feature type="domain" description="Schlafen AlbA-2" evidence="2">
    <location>
        <begin position="3"/>
        <end position="42"/>
    </location>
</feature>
<evidence type="ECO:0000256" key="1">
    <source>
        <dbReference type="SAM" id="Phobius"/>
    </source>
</evidence>
<dbReference type="InterPro" id="IPR007421">
    <property type="entry name" value="Schlafen_AlbA_2_dom"/>
</dbReference>
<protein>
    <recommendedName>
        <fullName evidence="2">Schlafen AlbA-2 domain-containing protein</fullName>
    </recommendedName>
</protein>
<dbReference type="Proteomes" id="UP000618319">
    <property type="component" value="Unassembled WGS sequence"/>
</dbReference>
<dbReference type="Gene3D" id="3.30.950.30">
    <property type="entry name" value="Schlafen, AAA domain"/>
    <property type="match status" value="1"/>
</dbReference>
<sequence>MIETNRIEHKERLTDHLEKEVVAFLNYLGGGMIYLGIAKDGMRIFRDMELVEQLGSAVPRILRAYAKECFQFSTNFIRMSFPINPSIEPVGVNEGLNVGVNVGVNVGLNELLEIIRNSPGINAKKIAQYFDVADRTLERWLKQLRDEDKIIFKGAPKTGGYFIKEKQIRE</sequence>
<organism evidence="3 4">
    <name type="scientific">Sphingobacterium pedocola</name>
    <dbReference type="NCBI Taxonomy" id="2082722"/>
    <lineage>
        <taxon>Bacteria</taxon>
        <taxon>Pseudomonadati</taxon>
        <taxon>Bacteroidota</taxon>
        <taxon>Sphingobacteriia</taxon>
        <taxon>Sphingobacteriales</taxon>
        <taxon>Sphingobacteriaceae</taxon>
        <taxon>Sphingobacterium</taxon>
    </lineage>
</organism>
<accession>A0ABR9T9P8</accession>
<evidence type="ECO:0000313" key="4">
    <source>
        <dbReference type="Proteomes" id="UP000618319"/>
    </source>
</evidence>
<keyword evidence="4" id="KW-1185">Reference proteome</keyword>
<dbReference type="EMBL" id="PSKQ01000022">
    <property type="protein sequence ID" value="MBE8722038.1"/>
    <property type="molecule type" value="Genomic_DNA"/>
</dbReference>
<reference evidence="3 4" key="1">
    <citation type="submission" date="2018-02" db="EMBL/GenBank/DDBJ databases">
        <title>Sphingobacterium KA21.</title>
        <authorList>
            <person name="Vasarhelyi B.M."/>
            <person name="Deshmukh S."/>
            <person name="Balint B."/>
            <person name="Kukolya J."/>
        </authorList>
    </citation>
    <scope>NUCLEOTIDE SEQUENCE [LARGE SCALE GENOMIC DNA]</scope>
    <source>
        <strain evidence="3 4">Ka21</strain>
    </source>
</reference>
<proteinExistence type="predicted"/>
<keyword evidence="1" id="KW-1133">Transmembrane helix</keyword>
<name>A0ABR9T9P8_9SPHI</name>
<keyword evidence="1" id="KW-0472">Membrane</keyword>
<keyword evidence="1" id="KW-0812">Transmembrane</keyword>
<dbReference type="Gene3D" id="1.10.10.10">
    <property type="entry name" value="Winged helix-like DNA-binding domain superfamily/Winged helix DNA-binding domain"/>
    <property type="match status" value="1"/>
</dbReference>
<feature type="transmembrane region" description="Helical" evidence="1">
    <location>
        <begin position="21"/>
        <end position="38"/>
    </location>
</feature>
<evidence type="ECO:0000313" key="3">
    <source>
        <dbReference type="EMBL" id="MBE8722038.1"/>
    </source>
</evidence>
<gene>
    <name evidence="3" type="ORF">C4F40_15015</name>
</gene>